<reference evidence="2 3" key="1">
    <citation type="journal article" date="2016" name="Nat. Commun.">
        <title>Thousands of microbial genomes shed light on interconnected biogeochemical processes in an aquifer system.</title>
        <authorList>
            <person name="Anantharaman K."/>
            <person name="Brown C.T."/>
            <person name="Hug L.A."/>
            <person name="Sharon I."/>
            <person name="Castelle C.J."/>
            <person name="Probst A.J."/>
            <person name="Thomas B.C."/>
            <person name="Singh A."/>
            <person name="Wilkins M.J."/>
            <person name="Karaoz U."/>
            <person name="Brodie E.L."/>
            <person name="Williams K.H."/>
            <person name="Hubbard S.S."/>
            <person name="Banfield J.F."/>
        </authorList>
    </citation>
    <scope>NUCLEOTIDE SEQUENCE [LARGE SCALE GENOMIC DNA]</scope>
</reference>
<name>A0A1F6H3W2_9PROT</name>
<sequence length="297" mass="33413">MNLPTTLSSPPMRFWPLLVRAFGLYKANLLNFFLLGFLSYLPFWLLDLAADLDLSDPVELIHGFLLDILVCLALPTLLNHGRIYPFATLKIFQDYFASAVLVVLSQVFLLFVLMLFFSGLGLPFVMFALMPFVLVLFVGHFALVNGKPAIRELGQNLVDSFQLVKSSFSTVFFGYLNISLLMILPIMLFSLYYLGTHPQIEKLITQVEQESQLEQSGQNEALLGLVESLKIVVGETGYQTGRLALHLLFRPLKSLFLALLFAQLLERLNPKAHQRFFGLAEPLDPQEPLSSGLTPKE</sequence>
<keyword evidence="1" id="KW-0472">Membrane</keyword>
<comment type="caution">
    <text evidence="2">The sequence shown here is derived from an EMBL/GenBank/DDBJ whole genome shotgun (WGS) entry which is preliminary data.</text>
</comment>
<dbReference type="EMBL" id="MFNF01000001">
    <property type="protein sequence ID" value="OGH05061.1"/>
    <property type="molecule type" value="Genomic_DNA"/>
</dbReference>
<proteinExistence type="predicted"/>
<feature type="transmembrane region" description="Helical" evidence="1">
    <location>
        <begin position="124"/>
        <end position="144"/>
    </location>
</feature>
<dbReference type="Proteomes" id="UP000177583">
    <property type="component" value="Unassembled WGS sequence"/>
</dbReference>
<keyword evidence="1" id="KW-1133">Transmembrane helix</keyword>
<accession>A0A1F6H3W2</accession>
<feature type="transmembrane region" description="Helical" evidence="1">
    <location>
        <begin position="60"/>
        <end position="78"/>
    </location>
</feature>
<evidence type="ECO:0000256" key="1">
    <source>
        <dbReference type="SAM" id="Phobius"/>
    </source>
</evidence>
<protein>
    <submittedName>
        <fullName evidence="2">Uncharacterized protein</fullName>
    </submittedName>
</protein>
<dbReference type="AlphaFoldDB" id="A0A1F6H3W2"/>
<gene>
    <name evidence="2" type="ORF">A2557_08805</name>
</gene>
<feature type="transmembrane region" description="Helical" evidence="1">
    <location>
        <begin position="21"/>
        <end position="40"/>
    </location>
</feature>
<evidence type="ECO:0000313" key="2">
    <source>
        <dbReference type="EMBL" id="OGH05061.1"/>
    </source>
</evidence>
<evidence type="ECO:0000313" key="3">
    <source>
        <dbReference type="Proteomes" id="UP000177583"/>
    </source>
</evidence>
<keyword evidence="1" id="KW-0812">Transmembrane</keyword>
<feature type="transmembrane region" description="Helical" evidence="1">
    <location>
        <begin position="99"/>
        <end position="118"/>
    </location>
</feature>
<organism evidence="2 3">
    <name type="scientific">Candidatus Lambdaproteobacteria bacterium RIFOXYD2_FULL_56_26</name>
    <dbReference type="NCBI Taxonomy" id="1817773"/>
    <lineage>
        <taxon>Bacteria</taxon>
        <taxon>Pseudomonadati</taxon>
        <taxon>Pseudomonadota</taxon>
        <taxon>Candidatus Lambdaproteobacteria</taxon>
    </lineage>
</organism>
<feature type="transmembrane region" description="Helical" evidence="1">
    <location>
        <begin position="172"/>
        <end position="194"/>
    </location>
</feature>